<accession>A0AAW0QEM8</accession>
<evidence type="ECO:0000313" key="1">
    <source>
        <dbReference type="EMBL" id="KAK8096457.1"/>
    </source>
</evidence>
<gene>
    <name evidence="1" type="ORF">PG999_012401</name>
</gene>
<keyword evidence="2" id="KW-1185">Reference proteome</keyword>
<name>A0AAW0QEM8_9PEZI</name>
<proteinExistence type="predicted"/>
<reference evidence="1 2" key="1">
    <citation type="submission" date="2023-01" db="EMBL/GenBank/DDBJ databases">
        <title>Analysis of 21 Apiospora genomes using comparative genomics revels a genus with tremendous synthesis potential of carbohydrate active enzymes and secondary metabolites.</title>
        <authorList>
            <person name="Sorensen T."/>
        </authorList>
    </citation>
    <scope>NUCLEOTIDE SEQUENCE [LARGE SCALE GENOMIC DNA]</scope>
    <source>
        <strain evidence="1 2">CBS 117206</strain>
    </source>
</reference>
<sequence length="171" mass="18820">MDISGWLSKKRWAPSIGPRPHDGGVVDYVSVNLTRVRTSAQLWPPSWISVMSGQHTLARPVGHDSTAWCLEPYLRGTLPSALTAGDVADVPYHPLQSRRKSLLGSLSKRHRIALNPPDRYWHTCGSCFWKFSDPPAKTHRSNQDNLSSVLTAKASQQALTGISGKNSLVLV</sequence>
<comment type="caution">
    <text evidence="1">The sequence shown here is derived from an EMBL/GenBank/DDBJ whole genome shotgun (WGS) entry which is preliminary data.</text>
</comment>
<dbReference type="AlphaFoldDB" id="A0AAW0QEM8"/>
<dbReference type="Proteomes" id="UP001392437">
    <property type="component" value="Unassembled WGS sequence"/>
</dbReference>
<evidence type="ECO:0000313" key="2">
    <source>
        <dbReference type="Proteomes" id="UP001392437"/>
    </source>
</evidence>
<dbReference type="EMBL" id="JAQQWP010000010">
    <property type="protein sequence ID" value="KAK8096457.1"/>
    <property type="molecule type" value="Genomic_DNA"/>
</dbReference>
<organism evidence="1 2">
    <name type="scientific">Apiospora kogelbergensis</name>
    <dbReference type="NCBI Taxonomy" id="1337665"/>
    <lineage>
        <taxon>Eukaryota</taxon>
        <taxon>Fungi</taxon>
        <taxon>Dikarya</taxon>
        <taxon>Ascomycota</taxon>
        <taxon>Pezizomycotina</taxon>
        <taxon>Sordariomycetes</taxon>
        <taxon>Xylariomycetidae</taxon>
        <taxon>Amphisphaeriales</taxon>
        <taxon>Apiosporaceae</taxon>
        <taxon>Apiospora</taxon>
    </lineage>
</organism>
<protein>
    <submittedName>
        <fullName evidence="1">Uncharacterized protein</fullName>
    </submittedName>
</protein>